<keyword evidence="5" id="KW-1185">Reference proteome</keyword>
<gene>
    <name evidence="4" type="ORF">GCM10023307_24720</name>
</gene>
<keyword evidence="3" id="KW-0812">Transmembrane</keyword>
<name>A0ABP9BQP2_9GAMM</name>
<keyword evidence="3" id="KW-1133">Transmembrane helix</keyword>
<dbReference type="Gene3D" id="1.10.287.470">
    <property type="entry name" value="Helix hairpin bin"/>
    <property type="match status" value="1"/>
</dbReference>
<dbReference type="InterPro" id="IPR050465">
    <property type="entry name" value="UPF0194_transport"/>
</dbReference>
<protein>
    <submittedName>
        <fullName evidence="4">HlyD family efflux transporter periplasmic adaptor subunit</fullName>
    </submittedName>
</protein>
<comment type="subcellular location">
    <subcellularLocation>
        <location evidence="1">Cell envelope</location>
    </subcellularLocation>
</comment>
<evidence type="ECO:0000256" key="1">
    <source>
        <dbReference type="ARBA" id="ARBA00004196"/>
    </source>
</evidence>
<comment type="caution">
    <text evidence="4">The sequence shown here is derived from an EMBL/GenBank/DDBJ whole genome shotgun (WGS) entry which is preliminary data.</text>
</comment>
<evidence type="ECO:0000256" key="3">
    <source>
        <dbReference type="SAM" id="Phobius"/>
    </source>
</evidence>
<accession>A0ABP9BQP2</accession>
<evidence type="ECO:0000256" key="2">
    <source>
        <dbReference type="ARBA" id="ARBA00023054"/>
    </source>
</evidence>
<keyword evidence="2" id="KW-0175">Coiled coil</keyword>
<proteinExistence type="predicted"/>
<dbReference type="Gene3D" id="2.40.30.170">
    <property type="match status" value="1"/>
</dbReference>
<sequence length="420" mass="44536">MNDMDIVKPPRPSLWRRRRGLIIGGSAVLLVVVLVGVFGLGQAVPAVERGNLWIDTVQQGDMVREVRATGVLVPKDIRWITAGAVATVQDVVVLPGAEVKADTVILRMINPEVLANLAKANAVLSGAQADVAAARASLTTQLLAEKQALTQAESDMRIAGVKNAVLVRALAAGVVPEIDVRESEIVLDQAKKKVAIGRERVDAMSQNVSAQLDASGAKRDEAVSAAQIAKQQADALTVTAGIDGVLQQVDVEPGQQVQVGAKLARISRPGELLARLQVSEAQAKDLALNQSVKVDTRNGIVDGRIQRIDPAVKNGSVTIDVAFSTALPASARPDLTVEGRIQLGTLRNVISIGRPSSAAANSESSLFVIRDGKSVAMRVPVKFGATSSDRIEVREGLRPGDQVVLSDTSQWNDFQTLRIR</sequence>
<organism evidence="4 5">
    <name type="scientific">Lysobacter hankyongensis</name>
    <dbReference type="NCBI Taxonomy" id="1176535"/>
    <lineage>
        <taxon>Bacteria</taxon>
        <taxon>Pseudomonadati</taxon>
        <taxon>Pseudomonadota</taxon>
        <taxon>Gammaproteobacteria</taxon>
        <taxon>Lysobacterales</taxon>
        <taxon>Lysobacteraceae</taxon>
        <taxon>Lysobacter</taxon>
    </lineage>
</organism>
<dbReference type="Proteomes" id="UP001499959">
    <property type="component" value="Unassembled WGS sequence"/>
</dbReference>
<feature type="transmembrane region" description="Helical" evidence="3">
    <location>
        <begin position="21"/>
        <end position="41"/>
    </location>
</feature>
<dbReference type="Gene3D" id="2.40.420.20">
    <property type="match status" value="1"/>
</dbReference>
<dbReference type="PANTHER" id="PTHR32347">
    <property type="entry name" value="EFFLUX SYSTEM COMPONENT YKNX-RELATED"/>
    <property type="match status" value="1"/>
</dbReference>
<evidence type="ECO:0000313" key="4">
    <source>
        <dbReference type="EMBL" id="GAA4797849.1"/>
    </source>
</evidence>
<dbReference type="PANTHER" id="PTHR32347:SF23">
    <property type="entry name" value="BLL5650 PROTEIN"/>
    <property type="match status" value="1"/>
</dbReference>
<reference evidence="5" key="1">
    <citation type="journal article" date="2019" name="Int. J. Syst. Evol. Microbiol.">
        <title>The Global Catalogue of Microorganisms (GCM) 10K type strain sequencing project: providing services to taxonomists for standard genome sequencing and annotation.</title>
        <authorList>
            <consortium name="The Broad Institute Genomics Platform"/>
            <consortium name="The Broad Institute Genome Sequencing Center for Infectious Disease"/>
            <person name="Wu L."/>
            <person name="Ma J."/>
        </authorList>
    </citation>
    <scope>NUCLEOTIDE SEQUENCE [LARGE SCALE GENOMIC DNA]</scope>
    <source>
        <strain evidence="5">JCM 18204</strain>
    </source>
</reference>
<keyword evidence="3" id="KW-0472">Membrane</keyword>
<dbReference type="EMBL" id="BAABJE010000014">
    <property type="protein sequence ID" value="GAA4797849.1"/>
    <property type="molecule type" value="Genomic_DNA"/>
</dbReference>
<evidence type="ECO:0000313" key="5">
    <source>
        <dbReference type="Proteomes" id="UP001499959"/>
    </source>
</evidence>
<dbReference type="Gene3D" id="2.40.50.100">
    <property type="match status" value="1"/>
</dbReference>